<reference evidence="2 3" key="1">
    <citation type="journal article" date="2019" name="Int. J. Syst. Evol. Microbiol.">
        <title>The Global Catalogue of Microorganisms (GCM) 10K type strain sequencing project: providing services to taxonomists for standard genome sequencing and annotation.</title>
        <authorList>
            <consortium name="The Broad Institute Genomics Platform"/>
            <consortium name="The Broad Institute Genome Sequencing Center for Infectious Disease"/>
            <person name="Wu L."/>
            <person name="Ma J."/>
        </authorList>
    </citation>
    <scope>NUCLEOTIDE SEQUENCE [LARGE SCALE GENOMIC DNA]</scope>
    <source>
        <strain evidence="2 3">JCM 11444</strain>
    </source>
</reference>
<feature type="region of interest" description="Disordered" evidence="1">
    <location>
        <begin position="1"/>
        <end position="25"/>
    </location>
</feature>
<keyword evidence="3" id="KW-1185">Reference proteome</keyword>
<sequence length="48" mass="5209">MGRGAARRRRHGPSPRAQRGPERATRRAINALNQLGYTVTLNPVEGAA</sequence>
<proteinExistence type="predicted"/>
<protein>
    <submittedName>
        <fullName evidence="2">Uncharacterized protein</fullName>
    </submittedName>
</protein>
<dbReference type="Proteomes" id="UP001500418">
    <property type="component" value="Unassembled WGS sequence"/>
</dbReference>
<gene>
    <name evidence="2" type="ORF">GCM10009575_069410</name>
</gene>
<accession>A0ABN1QW18</accession>
<comment type="caution">
    <text evidence="2">The sequence shown here is derived from an EMBL/GenBank/DDBJ whole genome shotgun (WGS) entry which is preliminary data.</text>
</comment>
<feature type="compositionally biased region" description="Basic residues" evidence="1">
    <location>
        <begin position="1"/>
        <end position="13"/>
    </location>
</feature>
<name>A0ABN1QW18_9ACTN</name>
<evidence type="ECO:0000313" key="3">
    <source>
        <dbReference type="Proteomes" id="UP001500418"/>
    </source>
</evidence>
<organism evidence="2 3">
    <name type="scientific">Streptomyces rhizosphaericus</name>
    <dbReference type="NCBI Taxonomy" id="114699"/>
    <lineage>
        <taxon>Bacteria</taxon>
        <taxon>Bacillati</taxon>
        <taxon>Actinomycetota</taxon>
        <taxon>Actinomycetes</taxon>
        <taxon>Kitasatosporales</taxon>
        <taxon>Streptomycetaceae</taxon>
        <taxon>Streptomyces</taxon>
        <taxon>Streptomyces violaceusniger group</taxon>
    </lineage>
</organism>
<evidence type="ECO:0000313" key="2">
    <source>
        <dbReference type="EMBL" id="GAA0948228.1"/>
    </source>
</evidence>
<evidence type="ECO:0000256" key="1">
    <source>
        <dbReference type="SAM" id="MobiDB-lite"/>
    </source>
</evidence>
<dbReference type="EMBL" id="BAAAID010000058">
    <property type="protein sequence ID" value="GAA0948228.1"/>
    <property type="molecule type" value="Genomic_DNA"/>
</dbReference>